<dbReference type="STRING" id="1123308.GCA_000380085_00497"/>
<dbReference type="AlphaFoldDB" id="A0A239SLJ4"/>
<organism evidence="4 5">
    <name type="scientific">Streptococcus merionis</name>
    <dbReference type="NCBI Taxonomy" id="400065"/>
    <lineage>
        <taxon>Bacteria</taxon>
        <taxon>Bacillati</taxon>
        <taxon>Bacillota</taxon>
        <taxon>Bacilli</taxon>
        <taxon>Lactobacillales</taxon>
        <taxon>Streptococcaceae</taxon>
        <taxon>Streptococcus</taxon>
    </lineage>
</organism>
<dbReference type="GO" id="GO:0080120">
    <property type="term" value="P:CAAX-box protein maturation"/>
    <property type="evidence" value="ECO:0007669"/>
    <property type="project" value="UniProtKB-ARBA"/>
</dbReference>
<name>A0A239SLJ4_9STRE</name>
<feature type="transmembrane region" description="Helical" evidence="2">
    <location>
        <begin position="120"/>
        <end position="139"/>
    </location>
</feature>
<accession>A0A239SLJ4</accession>
<dbReference type="Pfam" id="PF02517">
    <property type="entry name" value="Rce1-like"/>
    <property type="match status" value="1"/>
</dbReference>
<evidence type="ECO:0000313" key="5">
    <source>
        <dbReference type="Proteomes" id="UP000215185"/>
    </source>
</evidence>
<dbReference type="KEGG" id="smen:SAMEA4412692_0168"/>
<keyword evidence="4" id="KW-0645">Protease</keyword>
<dbReference type="InterPro" id="IPR003675">
    <property type="entry name" value="Rce1/LyrA-like_dom"/>
</dbReference>
<reference evidence="4 5" key="1">
    <citation type="submission" date="2017-06" db="EMBL/GenBank/DDBJ databases">
        <authorList>
            <consortium name="Pathogen Informatics"/>
        </authorList>
    </citation>
    <scope>NUCLEOTIDE SEQUENCE [LARGE SCALE GENOMIC DNA]</scope>
    <source>
        <strain evidence="4 5">NCTC13788</strain>
    </source>
</reference>
<dbReference type="RefSeq" id="WP_018373061.1">
    <property type="nucleotide sequence ID" value="NZ_LT906439.1"/>
</dbReference>
<keyword evidence="2" id="KW-1133">Transmembrane helix</keyword>
<feature type="transmembrane region" description="Helical" evidence="2">
    <location>
        <begin position="45"/>
        <end position="69"/>
    </location>
</feature>
<dbReference type="PANTHER" id="PTHR35797:SF1">
    <property type="entry name" value="PROTEASE"/>
    <property type="match status" value="1"/>
</dbReference>
<dbReference type="EMBL" id="LT906439">
    <property type="protein sequence ID" value="SNU86276.1"/>
    <property type="molecule type" value="Genomic_DNA"/>
</dbReference>
<sequence length="210" mass="23205">MWFGLPLLIILGMALYFLVFSGDFDITLSSLRQLAGNGVNLPSIQILTLLTLFSLFTFAPVINGFLALGEELGWRGFLYPLLKKEFGQRKADLVTGLIWGVWHVPILLMGHNYGLKTWGFPVSNLLAMILACFVLQIIFRHWLDASKSIWIVALAHGSVNAAATFGQIFLSSKADPANFLFGPSPVGLLGVIPLAILALTFIYKERRNHS</sequence>
<gene>
    <name evidence="4" type="ORF">SAMEA4412692_00168</name>
</gene>
<evidence type="ECO:0000256" key="2">
    <source>
        <dbReference type="SAM" id="Phobius"/>
    </source>
</evidence>
<evidence type="ECO:0000313" key="4">
    <source>
        <dbReference type="EMBL" id="SNU86276.1"/>
    </source>
</evidence>
<keyword evidence="4" id="KW-0378">Hydrolase</keyword>
<dbReference type="Proteomes" id="UP000215185">
    <property type="component" value="Chromosome 1"/>
</dbReference>
<feature type="domain" description="CAAX prenyl protease 2/Lysostaphin resistance protein A-like" evidence="3">
    <location>
        <begin position="58"/>
        <end position="161"/>
    </location>
</feature>
<protein>
    <submittedName>
        <fullName evidence="4">Metal-dependent membrane protease, CAAX amino terminal protease</fullName>
    </submittedName>
</protein>
<feature type="transmembrane region" description="Helical" evidence="2">
    <location>
        <begin position="151"/>
        <end position="170"/>
    </location>
</feature>
<proteinExistence type="inferred from homology"/>
<keyword evidence="5" id="KW-1185">Reference proteome</keyword>
<dbReference type="InterPro" id="IPR042150">
    <property type="entry name" value="MmRce1-like"/>
</dbReference>
<dbReference type="eggNOG" id="COG1266">
    <property type="taxonomic scope" value="Bacteria"/>
</dbReference>
<feature type="transmembrane region" description="Helical" evidence="2">
    <location>
        <begin position="90"/>
        <end position="108"/>
    </location>
</feature>
<dbReference type="OrthoDB" id="9777755at2"/>
<comment type="similarity">
    <text evidence="1">Belongs to the UPF0177 family.</text>
</comment>
<keyword evidence="2" id="KW-0472">Membrane</keyword>
<keyword evidence="2" id="KW-0812">Transmembrane</keyword>
<evidence type="ECO:0000259" key="3">
    <source>
        <dbReference type="Pfam" id="PF02517"/>
    </source>
</evidence>
<dbReference type="GO" id="GO:0006508">
    <property type="term" value="P:proteolysis"/>
    <property type="evidence" value="ECO:0007669"/>
    <property type="project" value="UniProtKB-KW"/>
</dbReference>
<dbReference type="GO" id="GO:0004175">
    <property type="term" value="F:endopeptidase activity"/>
    <property type="evidence" value="ECO:0007669"/>
    <property type="project" value="UniProtKB-ARBA"/>
</dbReference>
<feature type="transmembrane region" description="Helical" evidence="2">
    <location>
        <begin position="182"/>
        <end position="203"/>
    </location>
</feature>
<dbReference type="PANTHER" id="PTHR35797">
    <property type="entry name" value="PROTEASE-RELATED"/>
    <property type="match status" value="1"/>
</dbReference>
<evidence type="ECO:0000256" key="1">
    <source>
        <dbReference type="ARBA" id="ARBA00009067"/>
    </source>
</evidence>